<dbReference type="Proteomes" id="UP000320593">
    <property type="component" value="Unassembled WGS sequence"/>
</dbReference>
<dbReference type="RefSeq" id="WP_170230556.1">
    <property type="nucleotide sequence ID" value="NZ_SMLY01000085.1"/>
</dbReference>
<keyword evidence="2" id="KW-0175">Coiled coil</keyword>
<keyword evidence="4" id="KW-1185">Reference proteome</keyword>
<dbReference type="InterPro" id="IPR007157">
    <property type="entry name" value="PspA_VIPP1"/>
</dbReference>
<comment type="caution">
    <text evidence="3">The sequence shown here is derived from an EMBL/GenBank/DDBJ whole genome shotgun (WGS) entry which is preliminary data.</text>
</comment>
<evidence type="ECO:0000256" key="2">
    <source>
        <dbReference type="SAM" id="Coils"/>
    </source>
</evidence>
<protein>
    <submittedName>
        <fullName evidence="3">Phage shock protein A (PspA) family protein</fullName>
    </submittedName>
</protein>
<reference evidence="3 4" key="1">
    <citation type="submission" date="2019-07" db="EMBL/GenBank/DDBJ databases">
        <title>Genomic Encyclopedia of Archaeal and Bacterial Type Strains, Phase II (KMG-II): from individual species to whole genera.</title>
        <authorList>
            <person name="Goeker M."/>
        </authorList>
    </citation>
    <scope>NUCLEOTIDE SEQUENCE [LARGE SCALE GENOMIC DNA]</scope>
    <source>
        <strain evidence="3 4">ATCC BAA-252</strain>
    </source>
</reference>
<gene>
    <name evidence="3" type="ORF">JM93_01385</name>
</gene>
<dbReference type="EMBL" id="VLLF01000002">
    <property type="protein sequence ID" value="TWI90404.1"/>
    <property type="molecule type" value="Genomic_DNA"/>
</dbReference>
<name>A0A562TAX9_9HYPH</name>
<accession>A0A562TAX9</accession>
<comment type="similarity">
    <text evidence="1">Belongs to the PspA/Vipp/IM30 family.</text>
</comment>
<proteinExistence type="inferred from homology"/>
<dbReference type="AlphaFoldDB" id="A0A562TAX9"/>
<sequence>MFKLMTTLLRGRTYDAAEAFLDTNTISILRQQLRDAADGLTSAKKSVAIVMAYAAREKKREEEQAERLADLEARAMEAIRLGREDLASEAAAVIADLEKEHAATKKALGHYQAQAAQLRDQVALSEQRLRTLQRGKQIADAAQQTQKLRGSVPNGVLASLRDAEETLQRLQERQSHAEQVEIAMVDLNATASATHVVEKLAGAGCGRSVTTDASRVLQRLQANAADQTS</sequence>
<dbReference type="Pfam" id="PF04012">
    <property type="entry name" value="PspA_IM30"/>
    <property type="match status" value="1"/>
</dbReference>
<evidence type="ECO:0000313" key="3">
    <source>
        <dbReference type="EMBL" id="TWI90404.1"/>
    </source>
</evidence>
<organism evidence="3 4">
    <name type="scientific">Roseibium hamelinense</name>
    <dbReference type="NCBI Taxonomy" id="150831"/>
    <lineage>
        <taxon>Bacteria</taxon>
        <taxon>Pseudomonadati</taxon>
        <taxon>Pseudomonadota</taxon>
        <taxon>Alphaproteobacteria</taxon>
        <taxon>Hyphomicrobiales</taxon>
        <taxon>Stappiaceae</taxon>
        <taxon>Roseibium</taxon>
    </lineage>
</organism>
<feature type="coiled-coil region" evidence="2">
    <location>
        <begin position="51"/>
        <end position="135"/>
    </location>
</feature>
<evidence type="ECO:0000256" key="1">
    <source>
        <dbReference type="ARBA" id="ARBA00043985"/>
    </source>
</evidence>
<evidence type="ECO:0000313" key="4">
    <source>
        <dbReference type="Proteomes" id="UP000320593"/>
    </source>
</evidence>